<dbReference type="PANTHER" id="PTHR30606">
    <property type="entry name" value="LIPID A BIOSYNTHESIS LAUROYL ACYLTRANSFERASE"/>
    <property type="match status" value="1"/>
</dbReference>
<dbReference type="PANTHER" id="PTHR30606:SF10">
    <property type="entry name" value="PHOSPHATIDYLINOSITOL MANNOSIDE ACYLTRANSFERASE"/>
    <property type="match status" value="1"/>
</dbReference>
<evidence type="ECO:0000313" key="8">
    <source>
        <dbReference type="EMBL" id="CAL42961.1"/>
    </source>
</evidence>
<evidence type="ECO:0000256" key="5">
    <source>
        <dbReference type="ARBA" id="ARBA00023136"/>
    </source>
</evidence>
<dbReference type="PIRSF" id="PIRSF026649">
    <property type="entry name" value="MsbB"/>
    <property type="match status" value="1"/>
</dbReference>
<evidence type="ECO:0000256" key="7">
    <source>
        <dbReference type="SAM" id="Phobius"/>
    </source>
</evidence>
<dbReference type="Proteomes" id="UP000006394">
    <property type="component" value="Chromosome"/>
</dbReference>
<dbReference type="GO" id="GO:0005886">
    <property type="term" value="C:plasma membrane"/>
    <property type="evidence" value="ECO:0007669"/>
    <property type="project" value="UniProtKB-SubCell"/>
</dbReference>
<accession>A6GXY8</accession>
<feature type="transmembrane region" description="Helical" evidence="7">
    <location>
        <begin position="12"/>
        <end position="39"/>
    </location>
</feature>
<evidence type="ECO:0000256" key="6">
    <source>
        <dbReference type="ARBA" id="ARBA00023315"/>
    </source>
</evidence>
<proteinExistence type="predicted"/>
<evidence type="ECO:0000313" key="9">
    <source>
        <dbReference type="Proteomes" id="UP000006394"/>
    </source>
</evidence>
<dbReference type="EMBL" id="AM398681">
    <property type="protein sequence ID" value="CAL42961.1"/>
    <property type="molecule type" value="Genomic_DNA"/>
</dbReference>
<organism evidence="8 9">
    <name type="scientific">Flavobacterium psychrophilum (strain ATCC 49511 / DSM 21280 / CIP 103535 / JIP02/86)</name>
    <dbReference type="NCBI Taxonomy" id="402612"/>
    <lineage>
        <taxon>Bacteria</taxon>
        <taxon>Pseudomonadati</taxon>
        <taxon>Bacteroidota</taxon>
        <taxon>Flavobacteriia</taxon>
        <taxon>Flavobacteriales</taxon>
        <taxon>Flavobacteriaceae</taxon>
        <taxon>Flavobacterium</taxon>
    </lineage>
</organism>
<keyword evidence="7" id="KW-0812">Transmembrane</keyword>
<dbReference type="Pfam" id="PF03279">
    <property type="entry name" value="Lip_A_acyltrans"/>
    <property type="match status" value="1"/>
</dbReference>
<dbReference type="GO" id="GO:0016746">
    <property type="term" value="F:acyltransferase activity"/>
    <property type="evidence" value="ECO:0007669"/>
    <property type="project" value="UniProtKB-KW"/>
</dbReference>
<keyword evidence="5 7" id="KW-0472">Membrane</keyword>
<keyword evidence="7" id="KW-1133">Transmembrane helix</keyword>
<evidence type="ECO:0000256" key="3">
    <source>
        <dbReference type="ARBA" id="ARBA00022519"/>
    </source>
</evidence>
<dbReference type="GO" id="GO:0009247">
    <property type="term" value="P:glycolipid biosynthetic process"/>
    <property type="evidence" value="ECO:0007669"/>
    <property type="project" value="UniProtKB-ARBA"/>
</dbReference>
<protein>
    <submittedName>
        <fullName evidence="8">Lipid A biosynthesis acyltransferase</fullName>
        <ecNumber evidence="8">2.3.1.-</ecNumber>
    </submittedName>
</protein>
<dbReference type="GeneID" id="66552517"/>
<comment type="subcellular location">
    <subcellularLocation>
        <location evidence="1">Cell inner membrane</location>
    </subcellularLocation>
</comment>
<dbReference type="AlphaFoldDB" id="A6GXY8"/>
<dbReference type="HOGENOM" id="CLU_049421_4_1_10"/>
<keyword evidence="9" id="KW-1185">Reference proteome</keyword>
<name>A6GXY8_FLAPJ</name>
<dbReference type="CDD" id="cd07984">
    <property type="entry name" value="LPLAT_LABLAT-like"/>
    <property type="match status" value="1"/>
</dbReference>
<evidence type="ECO:0000256" key="1">
    <source>
        <dbReference type="ARBA" id="ARBA00004533"/>
    </source>
</evidence>
<evidence type="ECO:0000256" key="4">
    <source>
        <dbReference type="ARBA" id="ARBA00022679"/>
    </source>
</evidence>
<dbReference type="OrthoDB" id="9801955at2"/>
<keyword evidence="6 8" id="KW-0012">Acyltransferase</keyword>
<dbReference type="EC" id="2.3.1.-" evidence="8"/>
<dbReference type="eggNOG" id="COG1560">
    <property type="taxonomic scope" value="Bacteria"/>
</dbReference>
<gene>
    <name evidence="8" type="ordered locus">FP0861</name>
</gene>
<reference evidence="8 9" key="1">
    <citation type="journal article" date="2007" name="Nat. Biotechnol.">
        <title>Complete genome sequence of the fish pathogen Flavobacterium psychrophilum.</title>
        <authorList>
            <person name="Duchaud E."/>
            <person name="Boussaha M."/>
            <person name="Loux V."/>
            <person name="Bernardet J.F."/>
            <person name="Michel C."/>
            <person name="Kerouault B."/>
            <person name="Mondot S."/>
            <person name="Nicolas P."/>
            <person name="Bossy R."/>
            <person name="Caron C."/>
            <person name="Bessieres P."/>
            <person name="Gibrat J.F."/>
            <person name="Claverol S."/>
            <person name="Dumetz F."/>
            <person name="Le Henaff M."/>
            <person name="Benmansour A."/>
        </authorList>
    </citation>
    <scope>NUCLEOTIDE SEQUENCE [LARGE SCALE GENOMIC DNA]</scope>
    <source>
        <strain evidence="9">ATCC 49511 / DSM 21280 / CIP 103535 / JIP02/86</strain>
    </source>
</reference>
<dbReference type="EnsemblBacteria" id="CAL42961">
    <property type="protein sequence ID" value="CAL42961"/>
    <property type="gene ID" value="FP0861"/>
</dbReference>
<dbReference type="STRING" id="402612.FP0861"/>
<dbReference type="PATRIC" id="fig|402612.5.peg.874"/>
<keyword evidence="2" id="KW-1003">Cell membrane</keyword>
<keyword evidence="4 8" id="KW-0808">Transferase</keyword>
<dbReference type="RefSeq" id="WP_011963017.1">
    <property type="nucleotide sequence ID" value="NC_009613.3"/>
</dbReference>
<evidence type="ECO:0000256" key="2">
    <source>
        <dbReference type="ARBA" id="ARBA00022475"/>
    </source>
</evidence>
<dbReference type="KEGG" id="fps:FP0861"/>
<dbReference type="InterPro" id="IPR004960">
    <property type="entry name" value="LipA_acyltrans"/>
</dbReference>
<keyword evidence="3" id="KW-0997">Cell inner membrane</keyword>
<sequence>MQLLIYLFFYPILWLISILPFRVLYFFSDVVYLLVYYIIGYRKKTVRNNLKIALPHLSEKERLIIEKKFYSHMCDMFLEMIKTITISQSEIEKRFKFNNLEVYLELEKKQKSIAILCAHYASYEWVVSMNYHINFTGYGIYKKISNEYFDKLVKDIRSKFKAVLITTKETSKTIQENAISGKLGVFGFASDQTPRWSDNLYWYHFMGIETPIHIGAEILAKKYDMNVIFLKTKKIKRGYYEASFEVLTEDVKSVPNYKISEDFMSRVEQQIYEQPEYYLWTHKRWKHKKRFKF</sequence>